<evidence type="ECO:0000313" key="1">
    <source>
        <dbReference type="EMBL" id="OOS23966.1"/>
    </source>
</evidence>
<dbReference type="SUPFAM" id="SSF158682">
    <property type="entry name" value="TerB-like"/>
    <property type="match status" value="1"/>
</dbReference>
<dbReference type="RefSeq" id="WP_078318281.1">
    <property type="nucleotide sequence ID" value="NZ_MUYV01000011.1"/>
</dbReference>
<name>A0A1T0CNR0_9GAMM</name>
<dbReference type="Proteomes" id="UP000190683">
    <property type="component" value="Unassembled WGS sequence"/>
</dbReference>
<sequence>MALSTKVIAPFLGASVVAGEGVYDEIAQGCVIGLADELGFADLDAAVASEVDKISAMDDDAFDEYLAVAAEAVADQEAVLLICLNVLAADGVISVNELANYFTFADILGVSEDRASEIFDDFVDEMDDLVIEDEE</sequence>
<protein>
    <recommendedName>
        <fullName evidence="3">Co-chaperone DjlA N-terminal domain-containing protein</fullName>
    </recommendedName>
</protein>
<reference evidence="1 2" key="1">
    <citation type="submission" date="2017-02" db="EMBL/GenBank/DDBJ databases">
        <title>Draft genome sequence of Moraxella porci CCUG 54912T type strain.</title>
        <authorList>
            <person name="Salva-Serra F."/>
            <person name="Engstrom-Jakobsson H."/>
            <person name="Thorell K."/>
            <person name="Jaen-Luchoro D."/>
            <person name="Gonzales-Siles L."/>
            <person name="Karlsson R."/>
            <person name="Yazdan S."/>
            <person name="Boulund F."/>
            <person name="Johnning A."/>
            <person name="Engstrand L."/>
            <person name="Kristiansson E."/>
            <person name="Moore E."/>
        </authorList>
    </citation>
    <scope>NUCLEOTIDE SEQUENCE [LARGE SCALE GENOMIC DNA]</scope>
    <source>
        <strain evidence="1 2">CCUG 54912</strain>
    </source>
</reference>
<accession>A0A1T0CNR0</accession>
<dbReference type="AlphaFoldDB" id="A0A1T0CNR0"/>
<evidence type="ECO:0008006" key="3">
    <source>
        <dbReference type="Google" id="ProtNLM"/>
    </source>
</evidence>
<dbReference type="Gene3D" id="1.10.3680.10">
    <property type="entry name" value="TerB-like"/>
    <property type="match status" value="1"/>
</dbReference>
<organism evidence="1 2">
    <name type="scientific">Moraxella porci DSM 25326</name>
    <dbReference type="NCBI Taxonomy" id="573983"/>
    <lineage>
        <taxon>Bacteria</taxon>
        <taxon>Pseudomonadati</taxon>
        <taxon>Pseudomonadota</taxon>
        <taxon>Gammaproteobacteria</taxon>
        <taxon>Moraxellales</taxon>
        <taxon>Moraxellaceae</taxon>
        <taxon>Moraxella</taxon>
    </lineage>
</organism>
<dbReference type="EMBL" id="MUYV01000011">
    <property type="protein sequence ID" value="OOS23966.1"/>
    <property type="molecule type" value="Genomic_DNA"/>
</dbReference>
<proteinExistence type="predicted"/>
<gene>
    <name evidence="1" type="ORF">B0681_08375</name>
</gene>
<dbReference type="InterPro" id="IPR029024">
    <property type="entry name" value="TerB-like"/>
</dbReference>
<comment type="caution">
    <text evidence="1">The sequence shown here is derived from an EMBL/GenBank/DDBJ whole genome shotgun (WGS) entry which is preliminary data.</text>
</comment>
<keyword evidence="2" id="KW-1185">Reference proteome</keyword>
<evidence type="ECO:0000313" key="2">
    <source>
        <dbReference type="Proteomes" id="UP000190683"/>
    </source>
</evidence>
<dbReference type="STRING" id="573983.B0681_08375"/>